<dbReference type="PANTHER" id="PTHR32263">
    <property type="entry name" value="INACTIVE POLY [ADP-RIBOSE] POLYMERASE SRO4-RELATED"/>
    <property type="match status" value="1"/>
</dbReference>
<evidence type="ECO:0000259" key="5">
    <source>
        <dbReference type="PROSITE" id="PS51059"/>
    </source>
</evidence>
<evidence type="ECO:0000256" key="3">
    <source>
        <dbReference type="ARBA" id="ARBA00023016"/>
    </source>
</evidence>
<dbReference type="PROSITE" id="PS51059">
    <property type="entry name" value="PARP_CATALYTIC"/>
    <property type="match status" value="1"/>
</dbReference>
<dbReference type="EMBL" id="JAAARO010000011">
    <property type="protein sequence ID" value="KAF5740106.1"/>
    <property type="molecule type" value="Genomic_DNA"/>
</dbReference>
<evidence type="ECO:0000256" key="4">
    <source>
        <dbReference type="ARBA" id="ARBA00023242"/>
    </source>
</evidence>
<dbReference type="AlphaFoldDB" id="A0A7J7D210"/>
<dbReference type="SUPFAM" id="SSF56399">
    <property type="entry name" value="ADP-ribosylation"/>
    <property type="match status" value="1"/>
</dbReference>
<name>A0A7J7D210_TRIWF</name>
<reference evidence="7 8" key="1">
    <citation type="journal article" date="2020" name="Nat. Commun.">
        <title>Genome of Tripterygium wilfordii and identification of cytochrome P450 involved in triptolide biosynthesis.</title>
        <authorList>
            <person name="Tu L."/>
            <person name="Su P."/>
            <person name="Zhang Z."/>
            <person name="Gao L."/>
            <person name="Wang J."/>
            <person name="Hu T."/>
            <person name="Zhou J."/>
            <person name="Zhang Y."/>
            <person name="Zhao Y."/>
            <person name="Liu Y."/>
            <person name="Song Y."/>
            <person name="Tong Y."/>
            <person name="Lu Y."/>
            <person name="Yang J."/>
            <person name="Xu C."/>
            <person name="Jia M."/>
            <person name="Peters R.J."/>
            <person name="Huang L."/>
            <person name="Gao W."/>
        </authorList>
    </citation>
    <scope>NUCLEOTIDE SEQUENCE [LARGE SCALE GENOMIC DNA]</scope>
    <source>
        <strain evidence="8">cv. XIE 37</strain>
        <tissue evidence="7">Leaf</tissue>
    </source>
</reference>
<proteinExistence type="predicted"/>
<dbReference type="InterPro" id="IPR037197">
    <property type="entry name" value="WWE_dom_sf"/>
</dbReference>
<keyword evidence="2" id="KW-0217">Developmental protein</keyword>
<evidence type="ECO:0000256" key="2">
    <source>
        <dbReference type="ARBA" id="ARBA00022473"/>
    </source>
</evidence>
<feature type="domain" description="PARP catalytic" evidence="5">
    <location>
        <begin position="185"/>
        <end position="405"/>
    </location>
</feature>
<dbReference type="PROSITE" id="PS51879">
    <property type="entry name" value="RST"/>
    <property type="match status" value="1"/>
</dbReference>
<comment type="caution">
    <text evidence="7">The sequence shown here is derived from an EMBL/GenBank/DDBJ whole genome shotgun (WGS) entry which is preliminary data.</text>
</comment>
<keyword evidence="3" id="KW-0346">Stress response</keyword>
<dbReference type="InterPro" id="IPR012317">
    <property type="entry name" value="Poly(ADP-ribose)pol_cat_dom"/>
</dbReference>
<dbReference type="GO" id="GO:0005634">
    <property type="term" value="C:nucleus"/>
    <property type="evidence" value="ECO:0007669"/>
    <property type="project" value="UniProtKB-SubCell"/>
</dbReference>
<dbReference type="InParanoid" id="A0A7J7D210"/>
<evidence type="ECO:0000259" key="6">
    <source>
        <dbReference type="PROSITE" id="PS51879"/>
    </source>
</evidence>
<evidence type="ECO:0000313" key="8">
    <source>
        <dbReference type="Proteomes" id="UP000593562"/>
    </source>
</evidence>
<dbReference type="Pfam" id="PF23467">
    <property type="entry name" value="WWE_5"/>
    <property type="match status" value="1"/>
</dbReference>
<comment type="subcellular location">
    <subcellularLocation>
        <location evidence="1">Nucleus</location>
    </subcellularLocation>
</comment>
<evidence type="ECO:0000256" key="1">
    <source>
        <dbReference type="ARBA" id="ARBA00004123"/>
    </source>
</evidence>
<organism evidence="7 8">
    <name type="scientific">Tripterygium wilfordii</name>
    <name type="common">Thunder God vine</name>
    <dbReference type="NCBI Taxonomy" id="458696"/>
    <lineage>
        <taxon>Eukaryota</taxon>
        <taxon>Viridiplantae</taxon>
        <taxon>Streptophyta</taxon>
        <taxon>Embryophyta</taxon>
        <taxon>Tracheophyta</taxon>
        <taxon>Spermatophyta</taxon>
        <taxon>Magnoliopsida</taxon>
        <taxon>eudicotyledons</taxon>
        <taxon>Gunneridae</taxon>
        <taxon>Pentapetalae</taxon>
        <taxon>rosids</taxon>
        <taxon>fabids</taxon>
        <taxon>Celastrales</taxon>
        <taxon>Celastraceae</taxon>
        <taxon>Tripterygium</taxon>
    </lineage>
</organism>
<dbReference type="PANTHER" id="PTHR32263:SF19">
    <property type="entry name" value="OS03G0230300 PROTEIN"/>
    <property type="match status" value="1"/>
</dbReference>
<dbReference type="InterPro" id="IPR044964">
    <property type="entry name" value="RCD1/SRO1-5"/>
</dbReference>
<dbReference type="InterPro" id="IPR022003">
    <property type="entry name" value="RST"/>
</dbReference>
<dbReference type="SUPFAM" id="SSF117839">
    <property type="entry name" value="WWE domain"/>
    <property type="match status" value="1"/>
</dbReference>
<protein>
    <submittedName>
        <fullName evidence="7">Inactive poly</fullName>
    </submittedName>
</protein>
<keyword evidence="8" id="KW-1185">Reference proteome</keyword>
<evidence type="ECO:0000313" key="7">
    <source>
        <dbReference type="EMBL" id="KAF5740106.1"/>
    </source>
</evidence>
<keyword evidence="4" id="KW-0539">Nucleus</keyword>
<dbReference type="Pfam" id="PF12174">
    <property type="entry name" value="RST"/>
    <property type="match status" value="1"/>
</dbReference>
<dbReference type="InterPro" id="IPR057823">
    <property type="entry name" value="WWE_RCD1"/>
</dbReference>
<accession>A0A7J7D210</accession>
<dbReference type="Proteomes" id="UP000593562">
    <property type="component" value="Unassembled WGS sequence"/>
</dbReference>
<gene>
    <name evidence="7" type="ORF">HS088_TW11G00170</name>
</gene>
<dbReference type="GO" id="GO:0003950">
    <property type="term" value="F:NAD+ poly-ADP-ribosyltransferase activity"/>
    <property type="evidence" value="ECO:0007669"/>
    <property type="project" value="InterPro"/>
</dbReference>
<dbReference type="Gene3D" id="3.90.228.10">
    <property type="match status" value="1"/>
</dbReference>
<sequence length="486" mass="54215">MAASQAKNSMVESSGVPVSAFSSSSSPSSPQGCINTPADCCLAKFLSQNCYNFSSSAAPAKVMIHANGVWLNFPSKVLETFRYCYIHRKPVVKLSVDNSRYVVDFMRMLMIDFKTGRLRSIAWIDENGKCFFPKMFAGDDSVIPVNRIQRYVNESSGKRKRLDEEEEVSSKIKEEDAPKRQLIYAPGLRVSRWPNARLLGEGDIVYSRVHDNFLSFLRKIDPSGTVTAIHQCVSETGIQRARLQVFEKQREIIKAARGSENIVSALFAASAKEVERVLTNGFGPHEKIYECGTYGVGLHLSRAAWPVLCGKLGEVDDRGELHIMMCRVILGNVEKVQAGSRQSHPSSVDFDTGADDPQKPTLYVVWPTDVSRHIFPEVILSLKCPNLVRGKYDSPYLFRLRSSGHWLFGIDFGFFYQSVKHSSLENDTLFSKLMSSLPPAKAQEVEALYCSFKAAKVSKDAFITQLTSMVGREVLTSATKEIQGSR</sequence>
<feature type="domain" description="RST" evidence="6">
    <location>
        <begin position="417"/>
        <end position="486"/>
    </location>
</feature>